<feature type="transmembrane region" description="Helical" evidence="6">
    <location>
        <begin position="59"/>
        <end position="78"/>
    </location>
</feature>
<evidence type="ECO:0000256" key="6">
    <source>
        <dbReference type="SAM" id="Phobius"/>
    </source>
</evidence>
<evidence type="ECO:0008006" key="9">
    <source>
        <dbReference type="Google" id="ProtNLM"/>
    </source>
</evidence>
<dbReference type="PANTHER" id="PTHR43461:SF1">
    <property type="entry name" value="TRANSMEMBRANE PROTEIN 256"/>
    <property type="match status" value="1"/>
</dbReference>
<keyword evidence="4 6" id="KW-1133">Transmembrane helix</keyword>
<evidence type="ECO:0000256" key="3">
    <source>
        <dbReference type="ARBA" id="ARBA00022692"/>
    </source>
</evidence>
<dbReference type="AlphaFoldDB" id="A0AAD9RIA1"/>
<reference evidence="7" key="2">
    <citation type="journal article" date="2023" name="Commun. Biol.">
        <title>Intrasexual cuticular hydrocarbon dimorphism in a wasp sheds light on hydrocarbon biosynthesis genes in Hymenoptera.</title>
        <authorList>
            <person name="Moris V.C."/>
            <person name="Podsiadlowski L."/>
            <person name="Martin S."/>
            <person name="Oeyen J.P."/>
            <person name="Donath A."/>
            <person name="Petersen M."/>
            <person name="Wilbrandt J."/>
            <person name="Misof B."/>
            <person name="Liedtke D."/>
            <person name="Thamm M."/>
            <person name="Scheiner R."/>
            <person name="Schmitt T."/>
            <person name="Niehuis O."/>
        </authorList>
    </citation>
    <scope>NUCLEOTIDE SEQUENCE</scope>
    <source>
        <strain evidence="7">GBR_01_08_01A</strain>
    </source>
</reference>
<dbReference type="Proteomes" id="UP001258017">
    <property type="component" value="Unassembled WGS sequence"/>
</dbReference>
<evidence type="ECO:0000256" key="2">
    <source>
        <dbReference type="ARBA" id="ARBA00006208"/>
    </source>
</evidence>
<proteinExistence type="inferred from homology"/>
<evidence type="ECO:0000256" key="1">
    <source>
        <dbReference type="ARBA" id="ARBA00004141"/>
    </source>
</evidence>
<keyword evidence="8" id="KW-1185">Reference proteome</keyword>
<comment type="similarity">
    <text evidence="2">Belongs to the TMEM256 family.</text>
</comment>
<accession>A0AAD9RIA1</accession>
<dbReference type="Pfam" id="PF04241">
    <property type="entry name" value="DUF423"/>
    <property type="match status" value="1"/>
</dbReference>
<dbReference type="EMBL" id="JAIFRP010000062">
    <property type="protein sequence ID" value="KAK2580200.1"/>
    <property type="molecule type" value="Genomic_DNA"/>
</dbReference>
<dbReference type="GO" id="GO:0016020">
    <property type="term" value="C:membrane"/>
    <property type="evidence" value="ECO:0007669"/>
    <property type="project" value="UniProtKB-SubCell"/>
</dbReference>
<feature type="transmembrane region" description="Helical" evidence="6">
    <location>
        <begin position="118"/>
        <end position="138"/>
    </location>
</feature>
<name>A0AAD9RIA1_9HYME</name>
<organism evidence="7 8">
    <name type="scientific">Odynerus spinipes</name>
    <dbReference type="NCBI Taxonomy" id="1348599"/>
    <lineage>
        <taxon>Eukaryota</taxon>
        <taxon>Metazoa</taxon>
        <taxon>Ecdysozoa</taxon>
        <taxon>Arthropoda</taxon>
        <taxon>Hexapoda</taxon>
        <taxon>Insecta</taxon>
        <taxon>Pterygota</taxon>
        <taxon>Neoptera</taxon>
        <taxon>Endopterygota</taxon>
        <taxon>Hymenoptera</taxon>
        <taxon>Apocrita</taxon>
        <taxon>Aculeata</taxon>
        <taxon>Vespoidea</taxon>
        <taxon>Vespidae</taxon>
        <taxon>Eumeninae</taxon>
        <taxon>Odynerus</taxon>
    </lineage>
</organism>
<keyword evidence="3 6" id="KW-0812">Transmembrane</keyword>
<evidence type="ECO:0000313" key="7">
    <source>
        <dbReference type="EMBL" id="KAK2580200.1"/>
    </source>
</evidence>
<comment type="caution">
    <text evidence="7">The sequence shown here is derived from an EMBL/GenBank/DDBJ whole genome shotgun (WGS) entry which is preliminary data.</text>
</comment>
<evidence type="ECO:0000313" key="8">
    <source>
        <dbReference type="Proteomes" id="UP001258017"/>
    </source>
</evidence>
<dbReference type="InterPro" id="IPR006696">
    <property type="entry name" value="DUF423"/>
</dbReference>
<keyword evidence="5 6" id="KW-0472">Membrane</keyword>
<sequence length="165" mass="17908">MGVTDLLNYVIFTNPISSGTMFIVSNTAKTVGSYIGLPQQEVKMSTVPLWKLAASTGPYIRLAGFSGAAAVALGAYGAHKLNAKEVPEEVKIFETANRYHFIHTLALLSLPLCRKPSMAAIFFVFGITMFCGSCYYCAFTSDKRFSKITPIGGTCFILGWLSLLI</sequence>
<protein>
    <recommendedName>
        <fullName evidence="9">Transmembrane protein 256 homolog</fullName>
    </recommendedName>
</protein>
<evidence type="ECO:0000256" key="5">
    <source>
        <dbReference type="ARBA" id="ARBA00023136"/>
    </source>
</evidence>
<dbReference type="PANTHER" id="PTHR43461">
    <property type="entry name" value="TRANSMEMBRANE PROTEIN 256"/>
    <property type="match status" value="1"/>
</dbReference>
<comment type="subcellular location">
    <subcellularLocation>
        <location evidence="1">Membrane</location>
        <topology evidence="1">Multi-pass membrane protein</topology>
    </subcellularLocation>
</comment>
<evidence type="ECO:0000256" key="4">
    <source>
        <dbReference type="ARBA" id="ARBA00022989"/>
    </source>
</evidence>
<reference evidence="7" key="1">
    <citation type="submission" date="2021-08" db="EMBL/GenBank/DDBJ databases">
        <authorList>
            <person name="Misof B."/>
            <person name="Oliver O."/>
            <person name="Podsiadlowski L."/>
            <person name="Donath A."/>
            <person name="Peters R."/>
            <person name="Mayer C."/>
            <person name="Rust J."/>
            <person name="Gunkel S."/>
            <person name="Lesny P."/>
            <person name="Martin S."/>
            <person name="Oeyen J.P."/>
            <person name="Petersen M."/>
            <person name="Panagiotis P."/>
            <person name="Wilbrandt J."/>
            <person name="Tanja T."/>
        </authorList>
    </citation>
    <scope>NUCLEOTIDE SEQUENCE</scope>
    <source>
        <strain evidence="7">GBR_01_08_01A</strain>
        <tissue evidence="7">Thorax + abdomen</tissue>
    </source>
</reference>
<gene>
    <name evidence="7" type="ORF">KPH14_012462</name>
</gene>